<evidence type="ECO:0000313" key="2">
    <source>
        <dbReference type="Proteomes" id="UP001158986"/>
    </source>
</evidence>
<name>A0ABN8CQR7_9STRA</name>
<keyword evidence="2" id="KW-1185">Reference proteome</keyword>
<sequence>MAPLALRCILCSFQRITRKNKSRTKTADATFQEMTEADGDGSEQFMAPRGRDGFATNVHDLCSNKKKKDWQTFVLNLRLQEFDARRQMQLEDIDIKEPTLAAISTVSKKSKLTEWLEKFDAQHRVMAEQKETRVPESREPHVSQLAAWLACFEAKQQHNSLTVPSHTTYLFYKHESVMIHYV</sequence>
<dbReference type="EMBL" id="CAKLCB010000084">
    <property type="protein sequence ID" value="CAH0514818.1"/>
    <property type="molecule type" value="Genomic_DNA"/>
</dbReference>
<protein>
    <submittedName>
        <fullName evidence="1">Uncharacterized protein</fullName>
    </submittedName>
</protein>
<reference evidence="1 2" key="1">
    <citation type="submission" date="2021-11" db="EMBL/GenBank/DDBJ databases">
        <authorList>
            <person name="Islam A."/>
            <person name="Islam S."/>
            <person name="Flora M.S."/>
            <person name="Rahman M."/>
            <person name="Ziaur R.M."/>
            <person name="Epstein J.H."/>
            <person name="Hassan M."/>
            <person name="Klassen M."/>
            <person name="Woodard K."/>
            <person name="Webb A."/>
            <person name="Webby R.J."/>
            <person name="El Zowalaty M.E."/>
        </authorList>
    </citation>
    <scope>NUCLEOTIDE SEQUENCE [LARGE SCALE GENOMIC DNA]</scope>
    <source>
        <strain evidence="1">Pbs1</strain>
    </source>
</reference>
<comment type="caution">
    <text evidence="1">The sequence shown here is derived from an EMBL/GenBank/DDBJ whole genome shotgun (WGS) entry which is preliminary data.</text>
</comment>
<proteinExistence type="predicted"/>
<organism evidence="1 2">
    <name type="scientific">Peronospora belbahrii</name>
    <dbReference type="NCBI Taxonomy" id="622444"/>
    <lineage>
        <taxon>Eukaryota</taxon>
        <taxon>Sar</taxon>
        <taxon>Stramenopiles</taxon>
        <taxon>Oomycota</taxon>
        <taxon>Peronosporomycetes</taxon>
        <taxon>Peronosporales</taxon>
        <taxon>Peronosporaceae</taxon>
        <taxon>Peronospora</taxon>
    </lineage>
</organism>
<accession>A0ABN8CQR7</accession>
<dbReference type="Proteomes" id="UP001158986">
    <property type="component" value="Unassembled WGS sequence"/>
</dbReference>
<evidence type="ECO:0000313" key="1">
    <source>
        <dbReference type="EMBL" id="CAH0514818.1"/>
    </source>
</evidence>
<gene>
    <name evidence="1" type="ORF">PBS001_LOCUS1556</name>
</gene>